<evidence type="ECO:0000256" key="6">
    <source>
        <dbReference type="SAM" id="MobiDB-lite"/>
    </source>
</evidence>
<dbReference type="InterPro" id="IPR036603">
    <property type="entry name" value="RBP11-like"/>
</dbReference>
<dbReference type="GO" id="GO:0006366">
    <property type="term" value="P:transcription by RNA polymerase II"/>
    <property type="evidence" value="ECO:0007669"/>
    <property type="project" value="InterPro"/>
</dbReference>
<accession>A0AAD4KQH2</accession>
<evidence type="ECO:0000256" key="3">
    <source>
        <dbReference type="ARBA" id="ARBA00023163"/>
    </source>
</evidence>
<gene>
    <name evidence="8" type="ORF">BGW36DRAFT_375783</name>
</gene>
<dbReference type="CDD" id="cd06926">
    <property type="entry name" value="RNAP_II_RPB11"/>
    <property type="match status" value="1"/>
</dbReference>
<dbReference type="InterPro" id="IPR009025">
    <property type="entry name" value="RBP11-like_dimer"/>
</dbReference>
<feature type="region of interest" description="Disordered" evidence="6">
    <location>
        <begin position="1"/>
        <end position="27"/>
    </location>
</feature>
<reference evidence="8" key="1">
    <citation type="submission" date="2021-12" db="EMBL/GenBank/DDBJ databases">
        <title>Convergent genome expansion in fungi linked to evolution of root-endophyte symbiosis.</title>
        <authorList>
            <consortium name="DOE Joint Genome Institute"/>
            <person name="Ke Y.-H."/>
            <person name="Bonito G."/>
            <person name="Liao H.-L."/>
            <person name="Looney B."/>
            <person name="Rojas-Flechas A."/>
            <person name="Nash J."/>
            <person name="Hameed K."/>
            <person name="Schadt C."/>
            <person name="Martin F."/>
            <person name="Crous P.W."/>
            <person name="Miettinen O."/>
            <person name="Magnuson J.K."/>
            <person name="Labbe J."/>
            <person name="Jacobson D."/>
            <person name="Doktycz M.J."/>
            <person name="Veneault-Fourrey C."/>
            <person name="Kuo A."/>
            <person name="Mondo S."/>
            <person name="Calhoun S."/>
            <person name="Riley R."/>
            <person name="Ohm R."/>
            <person name="LaButti K."/>
            <person name="Andreopoulos B."/>
            <person name="Pangilinan J."/>
            <person name="Nolan M."/>
            <person name="Tritt A."/>
            <person name="Clum A."/>
            <person name="Lipzen A."/>
            <person name="Daum C."/>
            <person name="Barry K."/>
            <person name="Grigoriev I.V."/>
            <person name="Vilgalys R."/>
        </authorList>
    </citation>
    <scope>NUCLEOTIDE SEQUENCE</scope>
    <source>
        <strain evidence="8">PMI_201</strain>
    </source>
</reference>
<dbReference type="GO" id="GO:0046983">
    <property type="term" value="F:protein dimerization activity"/>
    <property type="evidence" value="ECO:0007669"/>
    <property type="project" value="InterPro"/>
</dbReference>
<evidence type="ECO:0000256" key="5">
    <source>
        <dbReference type="ARBA" id="ARBA00025751"/>
    </source>
</evidence>
<organism evidence="8 9">
    <name type="scientific">Talaromyces proteolyticus</name>
    <dbReference type="NCBI Taxonomy" id="1131652"/>
    <lineage>
        <taxon>Eukaryota</taxon>
        <taxon>Fungi</taxon>
        <taxon>Dikarya</taxon>
        <taxon>Ascomycota</taxon>
        <taxon>Pezizomycotina</taxon>
        <taxon>Eurotiomycetes</taxon>
        <taxon>Eurotiomycetidae</taxon>
        <taxon>Eurotiales</taxon>
        <taxon>Trichocomaceae</taxon>
        <taxon>Talaromyces</taxon>
        <taxon>Talaromyces sect. Bacilispori</taxon>
    </lineage>
</organism>
<dbReference type="Pfam" id="PF13656">
    <property type="entry name" value="RNA_pol_L_2"/>
    <property type="match status" value="1"/>
</dbReference>
<evidence type="ECO:0000256" key="1">
    <source>
        <dbReference type="ARBA" id="ARBA00004123"/>
    </source>
</evidence>
<dbReference type="InterPro" id="IPR008193">
    <property type="entry name" value="RNA_pol_Rpb11_13-16kDa_CS"/>
</dbReference>
<dbReference type="PROSITE" id="PS01154">
    <property type="entry name" value="RNA_POL_L_13KD"/>
    <property type="match status" value="1"/>
</dbReference>
<protein>
    <submittedName>
        <fullName evidence="8">DNA-directed RNA polymerase</fullName>
    </submittedName>
</protein>
<evidence type="ECO:0000313" key="8">
    <source>
        <dbReference type="EMBL" id="KAH8698269.1"/>
    </source>
</evidence>
<dbReference type="PANTHER" id="PTHR13946">
    <property type="entry name" value="DNA-DIRECTED RNA POLYMERASE I,II,III"/>
    <property type="match status" value="1"/>
</dbReference>
<dbReference type="InterPro" id="IPR037685">
    <property type="entry name" value="RBP11"/>
</dbReference>
<comment type="caution">
    <text evidence="8">The sequence shown here is derived from an EMBL/GenBank/DDBJ whole genome shotgun (WGS) entry which is preliminary data.</text>
</comment>
<dbReference type="SUPFAM" id="SSF55257">
    <property type="entry name" value="RBP11-like subunits of RNA polymerase"/>
    <property type="match status" value="1"/>
</dbReference>
<dbReference type="PANTHER" id="PTHR13946:SF16">
    <property type="entry name" value="DNA-DIRECTED RNA POLYMERASE II SUBUNIT RPB11"/>
    <property type="match status" value="1"/>
</dbReference>
<dbReference type="RefSeq" id="XP_046072733.1">
    <property type="nucleotide sequence ID" value="XM_046215805.1"/>
</dbReference>
<dbReference type="AlphaFoldDB" id="A0AAD4KQH2"/>
<comment type="similarity">
    <text evidence="5">Belongs to the archaeal Rpo11/eukaryotic RPB11/RPC19 RNA polymerase subunit family.</text>
</comment>
<dbReference type="EMBL" id="JAJTJA010000005">
    <property type="protein sequence ID" value="KAH8698269.1"/>
    <property type="molecule type" value="Genomic_DNA"/>
</dbReference>
<dbReference type="InterPro" id="IPR022905">
    <property type="entry name" value="Rpo11-like"/>
</dbReference>
<keyword evidence="4" id="KW-0539">Nucleus</keyword>
<evidence type="ECO:0000256" key="4">
    <source>
        <dbReference type="ARBA" id="ARBA00023242"/>
    </source>
</evidence>
<dbReference type="Proteomes" id="UP001201262">
    <property type="component" value="Unassembled WGS sequence"/>
</dbReference>
<dbReference type="HAMAP" id="MF_00261">
    <property type="entry name" value="RNApol_arch_Rpo11"/>
    <property type="match status" value="1"/>
</dbReference>
<keyword evidence="2 8" id="KW-0240">DNA-directed RNA polymerase</keyword>
<evidence type="ECO:0000313" key="9">
    <source>
        <dbReference type="Proteomes" id="UP001201262"/>
    </source>
</evidence>
<name>A0AAD4KQH2_9EURO</name>
<dbReference type="GO" id="GO:0003677">
    <property type="term" value="F:DNA binding"/>
    <property type="evidence" value="ECO:0007669"/>
    <property type="project" value="InterPro"/>
</dbReference>
<evidence type="ECO:0000256" key="2">
    <source>
        <dbReference type="ARBA" id="ARBA00022478"/>
    </source>
</evidence>
<feature type="domain" description="DNA-directed RNA polymerase RBP11-like dimerisation" evidence="7">
    <location>
        <begin position="109"/>
        <end position="181"/>
    </location>
</feature>
<evidence type="ECO:0000259" key="7">
    <source>
        <dbReference type="Pfam" id="PF13656"/>
    </source>
</evidence>
<proteinExistence type="inferred from homology"/>
<dbReference type="GO" id="GO:0005665">
    <property type="term" value="C:RNA polymerase II, core complex"/>
    <property type="evidence" value="ECO:0007669"/>
    <property type="project" value="InterPro"/>
</dbReference>
<dbReference type="GO" id="GO:0003899">
    <property type="term" value="F:DNA-directed RNA polymerase activity"/>
    <property type="evidence" value="ECO:0007669"/>
    <property type="project" value="InterPro"/>
</dbReference>
<dbReference type="GeneID" id="70246092"/>
<dbReference type="Gene3D" id="3.30.1360.10">
    <property type="entry name" value="RNA polymerase, RBP11-like subunit"/>
    <property type="match status" value="1"/>
</dbReference>
<sequence>MPWTQKGDSAGAPWNGSRYRDASAPPPGGNVPAKYLTPIYLFKFEDYLDCPFIFVSRLHQILSLLGFLPIHGLSRRVLTDYPHRTEAFILGENEKKIEEKADTRTPSTSIFTINKEDHTIGNLLRSRLLQNRHVTFAAYKVPHPLNHKLELRVQTDGQITPKDALLAACHDTVKDLGTLSREFTKEFELRKMVGAAQGQNGPQDGH</sequence>
<keyword evidence="9" id="KW-1185">Reference proteome</keyword>
<keyword evidence="3" id="KW-0804">Transcription</keyword>
<comment type="subcellular location">
    <subcellularLocation>
        <location evidence="1">Nucleus</location>
    </subcellularLocation>
</comment>